<dbReference type="STRING" id="690879.TSACC_21958"/>
<dbReference type="EMBL" id="BDCO01000002">
    <property type="protein sequence ID" value="GAT33541.1"/>
    <property type="molecule type" value="Genomic_DNA"/>
</dbReference>
<feature type="binding site" evidence="5">
    <location>
        <position position="193"/>
    </location>
    <ligand>
        <name>Zn(2+)</name>
        <dbReference type="ChEBI" id="CHEBI:29105"/>
    </ligand>
</feature>
<dbReference type="OrthoDB" id="9813689at2"/>
<keyword evidence="8" id="KW-1185">Reference proteome</keyword>
<feature type="transmembrane region" description="Helical" evidence="6">
    <location>
        <begin position="14"/>
        <end position="35"/>
    </location>
</feature>
<keyword evidence="5" id="KW-0862">Zinc</keyword>
<keyword evidence="5" id="KW-0479">Metal-binding</keyword>
<dbReference type="PANTHER" id="PTHR20855:SF3">
    <property type="entry name" value="LD03007P"/>
    <property type="match status" value="1"/>
</dbReference>
<sequence length="213" mass="23138">MSAQERPESQAERFANTASAAIGVLMALACLPALLGVVSRVSVYGAIGAWVFYCSVLLLYTSSTLYHALPPGELRRKVRLLDHSAIFILIAGTYTPITLGPLREHGGYWLFGLEWVLAALGIAMKVSGSLRFGKISNVIYLLVAWIGLLWAKPFAIGMAMPGIAWILAGGFFYSGGIVFYAAKHRPYAHFIWHLFVLGGTVCHAVAVFGYSVR</sequence>
<dbReference type="InParanoid" id="A0A146G7R4"/>
<feature type="transmembrane region" description="Helical" evidence="6">
    <location>
        <begin position="162"/>
        <end position="182"/>
    </location>
</feature>
<name>A0A146G7R4_TERSA</name>
<feature type="transmembrane region" description="Helical" evidence="6">
    <location>
        <begin position="80"/>
        <end position="102"/>
    </location>
</feature>
<comment type="caution">
    <text evidence="7">The sequence shown here is derived from an EMBL/GenBank/DDBJ whole genome shotgun (WGS) entry which is preliminary data.</text>
</comment>
<organism evidence="7 8">
    <name type="scientific">Terrimicrobium sacchariphilum</name>
    <dbReference type="NCBI Taxonomy" id="690879"/>
    <lineage>
        <taxon>Bacteria</taxon>
        <taxon>Pseudomonadati</taxon>
        <taxon>Verrucomicrobiota</taxon>
        <taxon>Terrimicrobiia</taxon>
        <taxon>Terrimicrobiales</taxon>
        <taxon>Terrimicrobiaceae</taxon>
        <taxon>Terrimicrobium</taxon>
    </lineage>
</organism>
<feature type="transmembrane region" description="Helical" evidence="6">
    <location>
        <begin position="138"/>
        <end position="156"/>
    </location>
</feature>
<keyword evidence="2 6" id="KW-0812">Transmembrane</keyword>
<gene>
    <name evidence="7" type="ORF">TSACC_21958</name>
</gene>
<dbReference type="InterPro" id="IPR004254">
    <property type="entry name" value="AdipoR/HlyIII-related"/>
</dbReference>
<dbReference type="GO" id="GO:0016020">
    <property type="term" value="C:membrane"/>
    <property type="evidence" value="ECO:0007669"/>
    <property type="project" value="UniProtKB-SubCell"/>
</dbReference>
<dbReference type="AlphaFoldDB" id="A0A146G7R4"/>
<keyword evidence="4 6" id="KW-0472">Membrane</keyword>
<dbReference type="PANTHER" id="PTHR20855">
    <property type="entry name" value="ADIPOR/PROGESTIN RECEPTOR-RELATED"/>
    <property type="match status" value="1"/>
</dbReference>
<dbReference type="GO" id="GO:0046872">
    <property type="term" value="F:metal ion binding"/>
    <property type="evidence" value="ECO:0007669"/>
    <property type="project" value="UniProtKB-KW"/>
</dbReference>
<dbReference type="PROSITE" id="PS51257">
    <property type="entry name" value="PROKAR_LIPOPROTEIN"/>
    <property type="match status" value="1"/>
</dbReference>
<feature type="transmembrane region" description="Helical" evidence="6">
    <location>
        <begin position="194"/>
        <end position="212"/>
    </location>
</feature>
<keyword evidence="3 6" id="KW-1133">Transmembrane helix</keyword>
<dbReference type="Proteomes" id="UP000076023">
    <property type="component" value="Unassembled WGS sequence"/>
</dbReference>
<dbReference type="Pfam" id="PF03006">
    <property type="entry name" value="HlyIII"/>
    <property type="match status" value="1"/>
</dbReference>
<evidence type="ECO:0000256" key="4">
    <source>
        <dbReference type="ARBA" id="ARBA00023136"/>
    </source>
</evidence>
<evidence type="ECO:0000256" key="2">
    <source>
        <dbReference type="ARBA" id="ARBA00022692"/>
    </source>
</evidence>
<dbReference type="RefSeq" id="WP_075079265.1">
    <property type="nucleotide sequence ID" value="NZ_BDCO01000002.1"/>
</dbReference>
<comment type="subcellular location">
    <subcellularLocation>
        <location evidence="1">Membrane</location>
        <topology evidence="1">Multi-pass membrane protein</topology>
    </subcellularLocation>
</comment>
<feature type="transmembrane region" description="Helical" evidence="6">
    <location>
        <begin position="108"/>
        <end position="126"/>
    </location>
</feature>
<proteinExistence type="predicted"/>
<evidence type="ECO:0000256" key="3">
    <source>
        <dbReference type="ARBA" id="ARBA00022989"/>
    </source>
</evidence>
<dbReference type="FunCoup" id="A0A146G7R4">
    <property type="interactions" value="74"/>
</dbReference>
<feature type="transmembrane region" description="Helical" evidence="6">
    <location>
        <begin position="41"/>
        <end position="60"/>
    </location>
</feature>
<reference evidence="8" key="1">
    <citation type="journal article" date="2017" name="Genome Announc.">
        <title>Draft Genome Sequence of Terrimicrobium sacchariphilum NM-5T, a Facultative Anaerobic Soil Bacterium of the Class Spartobacteria.</title>
        <authorList>
            <person name="Qiu Y.L."/>
            <person name="Tourlousse D.M."/>
            <person name="Matsuura N."/>
            <person name="Ohashi A."/>
            <person name="Sekiguchi Y."/>
        </authorList>
    </citation>
    <scope>NUCLEOTIDE SEQUENCE [LARGE SCALE GENOMIC DNA]</scope>
    <source>
        <strain evidence="8">NM-5</strain>
    </source>
</reference>
<evidence type="ECO:0000313" key="7">
    <source>
        <dbReference type="EMBL" id="GAT33541.1"/>
    </source>
</evidence>
<feature type="binding site" evidence="5">
    <location>
        <position position="189"/>
    </location>
    <ligand>
        <name>Zn(2+)</name>
        <dbReference type="ChEBI" id="CHEBI:29105"/>
    </ligand>
</feature>
<evidence type="ECO:0000256" key="5">
    <source>
        <dbReference type="PIRSR" id="PIRSR604254-1"/>
    </source>
</evidence>
<accession>A0A146G7R4</accession>
<feature type="binding site" evidence="5">
    <location>
        <position position="67"/>
    </location>
    <ligand>
        <name>Zn(2+)</name>
        <dbReference type="ChEBI" id="CHEBI:29105"/>
    </ligand>
</feature>
<protein>
    <submittedName>
        <fullName evidence="7">Hemolysin III</fullName>
    </submittedName>
</protein>
<evidence type="ECO:0000313" key="8">
    <source>
        <dbReference type="Proteomes" id="UP000076023"/>
    </source>
</evidence>
<evidence type="ECO:0000256" key="6">
    <source>
        <dbReference type="SAM" id="Phobius"/>
    </source>
</evidence>
<evidence type="ECO:0000256" key="1">
    <source>
        <dbReference type="ARBA" id="ARBA00004141"/>
    </source>
</evidence>